<dbReference type="Pfam" id="PF25967">
    <property type="entry name" value="RND-MFP_C"/>
    <property type="match status" value="1"/>
</dbReference>
<keyword evidence="3" id="KW-0813">Transport</keyword>
<dbReference type="GO" id="GO:0015562">
    <property type="term" value="F:efflux transmembrane transporter activity"/>
    <property type="evidence" value="ECO:0007669"/>
    <property type="project" value="TreeGrafter"/>
</dbReference>
<dbReference type="EMBL" id="FQXG01000006">
    <property type="protein sequence ID" value="SHI03228.1"/>
    <property type="molecule type" value="Genomic_DNA"/>
</dbReference>
<proteinExistence type="inferred from homology"/>
<feature type="domain" description="Multidrug resistance protein MdtA-like alpha-helical hairpin" evidence="4">
    <location>
        <begin position="107"/>
        <end position="164"/>
    </location>
</feature>
<comment type="subcellular location">
    <subcellularLocation>
        <location evidence="1">Cell envelope</location>
    </subcellularLocation>
</comment>
<dbReference type="Pfam" id="PF25954">
    <property type="entry name" value="Beta-barrel_RND_2"/>
    <property type="match status" value="1"/>
</dbReference>
<dbReference type="FunFam" id="2.40.30.170:FF:000010">
    <property type="entry name" value="Efflux RND transporter periplasmic adaptor subunit"/>
    <property type="match status" value="1"/>
</dbReference>
<dbReference type="InterPro" id="IPR058792">
    <property type="entry name" value="Beta-barrel_RND_2"/>
</dbReference>
<feature type="domain" description="CusB-like beta-barrel" evidence="6">
    <location>
        <begin position="204"/>
        <end position="275"/>
    </location>
</feature>
<dbReference type="Proteomes" id="UP000184268">
    <property type="component" value="Unassembled WGS sequence"/>
</dbReference>
<accession>A0A1M5XUL4</accession>
<dbReference type="InterPro" id="IPR006143">
    <property type="entry name" value="RND_pump_MFP"/>
</dbReference>
<evidence type="ECO:0000256" key="2">
    <source>
        <dbReference type="ARBA" id="ARBA00009477"/>
    </source>
</evidence>
<dbReference type="InterPro" id="IPR058625">
    <property type="entry name" value="MdtA-like_BSH"/>
</dbReference>
<evidence type="ECO:0000259" key="4">
    <source>
        <dbReference type="Pfam" id="PF25876"/>
    </source>
</evidence>
<dbReference type="Pfam" id="PF25876">
    <property type="entry name" value="HH_MFP_RND"/>
    <property type="match status" value="1"/>
</dbReference>
<evidence type="ECO:0000259" key="5">
    <source>
        <dbReference type="Pfam" id="PF25917"/>
    </source>
</evidence>
<dbReference type="AlphaFoldDB" id="A0A1M5XUL4"/>
<gene>
    <name evidence="8" type="ORF">SAMN02745129_3695</name>
</gene>
<feature type="domain" description="Multidrug resistance protein MdtA-like barrel-sandwich hybrid" evidence="5">
    <location>
        <begin position="77"/>
        <end position="191"/>
    </location>
</feature>
<feature type="domain" description="Multidrug resistance protein MdtA-like C-terminal permuted SH3" evidence="7">
    <location>
        <begin position="283"/>
        <end position="345"/>
    </location>
</feature>
<comment type="similarity">
    <text evidence="2">Belongs to the membrane fusion protein (MFP) (TC 8.A.1) family.</text>
</comment>
<dbReference type="PANTHER" id="PTHR30469">
    <property type="entry name" value="MULTIDRUG RESISTANCE PROTEIN MDTA"/>
    <property type="match status" value="1"/>
</dbReference>
<dbReference type="Gene3D" id="2.40.50.100">
    <property type="match status" value="1"/>
</dbReference>
<evidence type="ECO:0000259" key="7">
    <source>
        <dbReference type="Pfam" id="PF25967"/>
    </source>
</evidence>
<reference evidence="8 9" key="1">
    <citation type="submission" date="2016-11" db="EMBL/GenBank/DDBJ databases">
        <authorList>
            <person name="Jaros S."/>
            <person name="Januszkiewicz K."/>
            <person name="Wedrychowicz H."/>
        </authorList>
    </citation>
    <scope>NUCLEOTIDE SEQUENCE [LARGE SCALE GENOMIC DNA]</scope>
    <source>
        <strain evidence="8 9">DSM 16917</strain>
    </source>
</reference>
<evidence type="ECO:0000256" key="1">
    <source>
        <dbReference type="ARBA" id="ARBA00004196"/>
    </source>
</evidence>
<sequence>MLKRSLFVIGGLLLVLAALVALKWPQMQAGQAMLAAMQAPPTHSVSAVEVVQVRWRPQIAAVGTLNARAGTLLSLEVAGTVTQIPFVSGDKIERGALLLKLDDSIEQANLTSAEAQLDLAQIKHDRNKVLFKRNNISEIELAESAASLKMAQASVQQLRASIDKKALTAPFAGTLGIRQVDPGQYLKAGDPVVTLQDLTALYADFAVPEQYLPELYVGQEVQLRSSAYPEEVFTGAVIALEAKVDENTRNIALRAELPNDDGRLRPGMYAEIHLLKRDNIEPVVVPATAVAYSPFGDSVYVVRQDEEGALRAYRQYITLGEQRGDQIAVLDGLSVGDQVVDAGTQKLDHQALVRLTSSLSAQR</sequence>
<dbReference type="Pfam" id="PF25917">
    <property type="entry name" value="BSH_RND"/>
    <property type="match status" value="1"/>
</dbReference>
<dbReference type="RefSeq" id="WP_067659489.1">
    <property type="nucleotide sequence ID" value="NZ_FQXG01000006.1"/>
</dbReference>
<dbReference type="SUPFAM" id="SSF111369">
    <property type="entry name" value="HlyD-like secretion proteins"/>
    <property type="match status" value="1"/>
</dbReference>
<dbReference type="Gene3D" id="2.40.30.170">
    <property type="match status" value="1"/>
</dbReference>
<dbReference type="Gene3D" id="2.40.420.20">
    <property type="match status" value="1"/>
</dbReference>
<evidence type="ECO:0000259" key="6">
    <source>
        <dbReference type="Pfam" id="PF25954"/>
    </source>
</evidence>
<keyword evidence="9" id="KW-1185">Reference proteome</keyword>
<dbReference type="OrthoDB" id="9806939at2"/>
<organism evidence="8 9">
    <name type="scientific">Ferrimonas marina</name>
    <dbReference type="NCBI Taxonomy" id="299255"/>
    <lineage>
        <taxon>Bacteria</taxon>
        <taxon>Pseudomonadati</taxon>
        <taxon>Pseudomonadota</taxon>
        <taxon>Gammaproteobacteria</taxon>
        <taxon>Alteromonadales</taxon>
        <taxon>Ferrimonadaceae</taxon>
        <taxon>Ferrimonas</taxon>
    </lineage>
</organism>
<dbReference type="Gene3D" id="1.10.287.470">
    <property type="entry name" value="Helix hairpin bin"/>
    <property type="match status" value="1"/>
</dbReference>
<name>A0A1M5XUL4_9GAMM</name>
<dbReference type="NCBIfam" id="TIGR01730">
    <property type="entry name" value="RND_mfp"/>
    <property type="match status" value="1"/>
</dbReference>
<dbReference type="PANTHER" id="PTHR30469:SF11">
    <property type="entry name" value="BLL4320 PROTEIN"/>
    <property type="match status" value="1"/>
</dbReference>
<dbReference type="InterPro" id="IPR058627">
    <property type="entry name" value="MdtA-like_C"/>
</dbReference>
<dbReference type="InterPro" id="IPR058624">
    <property type="entry name" value="MdtA-like_HH"/>
</dbReference>
<dbReference type="STRING" id="299255.SAMN02745129_3695"/>
<protein>
    <submittedName>
        <fullName evidence="8">Membrane fusion protein, multidrug efflux system</fullName>
    </submittedName>
</protein>
<evidence type="ECO:0000313" key="8">
    <source>
        <dbReference type="EMBL" id="SHI03228.1"/>
    </source>
</evidence>
<dbReference type="GO" id="GO:1990281">
    <property type="term" value="C:efflux pump complex"/>
    <property type="evidence" value="ECO:0007669"/>
    <property type="project" value="TreeGrafter"/>
</dbReference>
<evidence type="ECO:0000313" key="9">
    <source>
        <dbReference type="Proteomes" id="UP000184268"/>
    </source>
</evidence>
<evidence type="ECO:0000256" key="3">
    <source>
        <dbReference type="ARBA" id="ARBA00022448"/>
    </source>
</evidence>